<dbReference type="Pfam" id="PF00582">
    <property type="entry name" value="Usp"/>
    <property type="match status" value="1"/>
</dbReference>
<dbReference type="InterPro" id="IPR014729">
    <property type="entry name" value="Rossmann-like_a/b/a_fold"/>
</dbReference>
<gene>
    <name evidence="2" type="ORF">BMON_1805</name>
</gene>
<dbReference type="OrthoDB" id="3213322at2"/>
<name>A0A087BVH9_9BIFI</name>
<dbReference type="SUPFAM" id="SSF52402">
    <property type="entry name" value="Adenine nucleotide alpha hydrolases-like"/>
    <property type="match status" value="1"/>
</dbReference>
<reference evidence="2 3" key="1">
    <citation type="submission" date="2014-03" db="EMBL/GenBank/DDBJ databases">
        <title>Genomics of Bifidobacteria.</title>
        <authorList>
            <person name="Ventura M."/>
            <person name="Milani C."/>
            <person name="Lugli G.A."/>
        </authorList>
    </citation>
    <scope>NUCLEOTIDE SEQUENCE [LARGE SCALE GENOMIC DNA]</scope>
    <source>
        <strain evidence="2 3">DSM 21395</strain>
    </source>
</reference>
<dbReference type="AlphaFoldDB" id="A0A087BVH9"/>
<dbReference type="CDD" id="cd00293">
    <property type="entry name" value="USP-like"/>
    <property type="match status" value="1"/>
</dbReference>
<evidence type="ECO:0000259" key="1">
    <source>
        <dbReference type="Pfam" id="PF00582"/>
    </source>
</evidence>
<proteinExistence type="predicted"/>
<dbReference type="InterPro" id="IPR006016">
    <property type="entry name" value="UspA"/>
</dbReference>
<dbReference type="eggNOG" id="COG0589">
    <property type="taxonomic scope" value="Bacteria"/>
</dbReference>
<dbReference type="GeneID" id="93095118"/>
<accession>A0A087BVH9</accession>
<dbReference type="EMBL" id="JGZE01000020">
    <property type="protein sequence ID" value="KFI75029.1"/>
    <property type="molecule type" value="Genomic_DNA"/>
</dbReference>
<feature type="domain" description="UspA" evidence="1">
    <location>
        <begin position="12"/>
        <end position="151"/>
    </location>
</feature>
<dbReference type="PANTHER" id="PTHR31964:SF113">
    <property type="entry name" value="USPA DOMAIN-CONTAINING PROTEIN"/>
    <property type="match status" value="1"/>
</dbReference>
<dbReference type="STRING" id="1437603.GCA_000771525_00923"/>
<protein>
    <submittedName>
        <fullName evidence="2">Universal stress protein UspA</fullName>
    </submittedName>
</protein>
<dbReference type="RefSeq" id="WP_033513685.1">
    <property type="nucleotide sequence ID" value="NZ_JDUO01000024.1"/>
</dbReference>
<evidence type="ECO:0000313" key="3">
    <source>
        <dbReference type="Proteomes" id="UP000029082"/>
    </source>
</evidence>
<organism evidence="2 3">
    <name type="scientific">Bifidobacterium mongoliense DSM 21395</name>
    <dbReference type="NCBI Taxonomy" id="1437603"/>
    <lineage>
        <taxon>Bacteria</taxon>
        <taxon>Bacillati</taxon>
        <taxon>Actinomycetota</taxon>
        <taxon>Actinomycetes</taxon>
        <taxon>Bifidobacteriales</taxon>
        <taxon>Bifidobacteriaceae</taxon>
        <taxon>Bifidobacterium</taxon>
    </lineage>
</organism>
<keyword evidence="3" id="KW-1185">Reference proteome</keyword>
<comment type="caution">
    <text evidence="2">The sequence shown here is derived from an EMBL/GenBank/DDBJ whole genome shotgun (WGS) entry which is preliminary data.</text>
</comment>
<evidence type="ECO:0000313" key="2">
    <source>
        <dbReference type="EMBL" id="KFI75029.1"/>
    </source>
</evidence>
<sequence>MQHPTAHPSSIIVGIIPGQPDRVIEKACEMAASMAPVKLHLVYVDPTLVKEDGHIEPLDPDSMGVTERDNSKQLSEHALKIARGAGADADYHLLVGDPVKELAEFAREHDAVMIVVGTRERGALAALQEWVNGSVSVRLAHTQHIAVLTVPLADEYDD</sequence>
<dbReference type="Proteomes" id="UP000029082">
    <property type="component" value="Unassembled WGS sequence"/>
</dbReference>
<dbReference type="PANTHER" id="PTHR31964">
    <property type="entry name" value="ADENINE NUCLEOTIDE ALPHA HYDROLASES-LIKE SUPERFAMILY PROTEIN"/>
    <property type="match status" value="1"/>
</dbReference>
<dbReference type="Gene3D" id="3.40.50.620">
    <property type="entry name" value="HUPs"/>
    <property type="match status" value="1"/>
</dbReference>